<evidence type="ECO:0000256" key="2">
    <source>
        <dbReference type="ARBA" id="ARBA00022729"/>
    </source>
</evidence>
<dbReference type="RefSeq" id="WP_066671644.1">
    <property type="nucleotide sequence ID" value="NZ_CP016171.1"/>
</dbReference>
<organism evidence="4 5">
    <name type="scientific">Bordetella bronchialis</name>
    <dbReference type="NCBI Taxonomy" id="463025"/>
    <lineage>
        <taxon>Bacteria</taxon>
        <taxon>Pseudomonadati</taxon>
        <taxon>Pseudomonadota</taxon>
        <taxon>Betaproteobacteria</taxon>
        <taxon>Burkholderiales</taxon>
        <taxon>Alcaligenaceae</taxon>
        <taxon>Bordetella</taxon>
    </lineage>
</organism>
<comment type="similarity">
    <text evidence="1">Belongs to the bacterial solute-binding protein 5 family.</text>
</comment>
<dbReference type="GO" id="GO:0015833">
    <property type="term" value="P:peptide transport"/>
    <property type="evidence" value="ECO:0007669"/>
    <property type="project" value="TreeGrafter"/>
</dbReference>
<protein>
    <submittedName>
        <fullName evidence="4">Peptide ABC transporter substrate-binding protein</fullName>
    </submittedName>
</protein>
<dbReference type="PIRSF" id="PIRSF002741">
    <property type="entry name" value="MppA"/>
    <property type="match status" value="1"/>
</dbReference>
<dbReference type="Proteomes" id="UP000092213">
    <property type="component" value="Chromosome"/>
</dbReference>
<evidence type="ECO:0000259" key="3">
    <source>
        <dbReference type="Pfam" id="PF00496"/>
    </source>
</evidence>
<dbReference type="GO" id="GO:0043190">
    <property type="term" value="C:ATP-binding cassette (ABC) transporter complex"/>
    <property type="evidence" value="ECO:0007669"/>
    <property type="project" value="InterPro"/>
</dbReference>
<dbReference type="InterPro" id="IPR030678">
    <property type="entry name" value="Peptide/Ni-bd"/>
</dbReference>
<dbReference type="Gene3D" id="3.40.190.10">
    <property type="entry name" value="Periplasmic binding protein-like II"/>
    <property type="match status" value="1"/>
</dbReference>
<dbReference type="Pfam" id="PF00496">
    <property type="entry name" value="SBP_bac_5"/>
    <property type="match status" value="1"/>
</dbReference>
<dbReference type="Gene3D" id="3.90.76.10">
    <property type="entry name" value="Dipeptide-binding Protein, Domain 1"/>
    <property type="match status" value="1"/>
</dbReference>
<sequence>MDRRQFLITTGASAATLALPGYLRAAPRVEFRWIPQTDLTLLDPTFTTATITQNHAQMVFDTLYGMDNDYQPHPQMAAGHEMDADGLRWVITLREQLVFHDGSPVRAQDAIASLHRWALRDLMGKSLMSATAELTALNDKQLQFKLKKPFPLLLHALGRQTGSMAAIMPERLAKGPDDKPVTEMIGSGPFRFVREQWVSGSRVVYEKFAGYVPRKDSFPPQFSAGPKIAHMDEVRWNVVPDRATAIAALQAHEVDGVEAVDNDFIGMLKADPSITLVKRSLPTVAILRFNHLQPPFNNVLMRRAVLASINQTDYMTAMNGTEFKEYWTDRMGVFVEGTPMATEAGLDKLTGKRDLDKVRADLKAAGYKGETIVLLDPADFPAYHAAALVTADLFKRIGLNVDVQTMDWGTAVQRRNNQDPPSKGGWNVAFTGLTGPNNLDPAGHLALRGNGKAAWWGWPDSPRLEQLRQDWFNAPDLATQKKICEQIQLQVIEDVPYIPLGATYQVSAVGSEWKDFQPQLPLFYTVHKA</sequence>
<dbReference type="SUPFAM" id="SSF53850">
    <property type="entry name" value="Periplasmic binding protein-like II"/>
    <property type="match status" value="1"/>
</dbReference>
<keyword evidence="2" id="KW-0732">Signal</keyword>
<evidence type="ECO:0000313" key="5">
    <source>
        <dbReference type="Proteomes" id="UP000092213"/>
    </source>
</evidence>
<dbReference type="STRING" id="463025.BAU08_21895"/>
<dbReference type="InterPro" id="IPR000914">
    <property type="entry name" value="SBP_5_dom"/>
</dbReference>
<feature type="domain" description="Solute-binding protein family 5" evidence="3">
    <location>
        <begin position="71"/>
        <end position="441"/>
    </location>
</feature>
<dbReference type="GO" id="GO:1904680">
    <property type="term" value="F:peptide transmembrane transporter activity"/>
    <property type="evidence" value="ECO:0007669"/>
    <property type="project" value="TreeGrafter"/>
</dbReference>
<dbReference type="AlphaFoldDB" id="A0A193G0X2"/>
<reference evidence="4 5" key="1">
    <citation type="submission" date="2016-06" db="EMBL/GenBank/DDBJ databases">
        <title>Complete genome sequences of Bordetella bronchialis and Bordetella flabilis.</title>
        <authorList>
            <person name="LiPuma J.J."/>
            <person name="Spilker T."/>
        </authorList>
    </citation>
    <scope>NUCLEOTIDE SEQUENCE [LARGE SCALE GENOMIC DNA]</scope>
    <source>
        <strain evidence="4 5">AU17976</strain>
    </source>
</reference>
<dbReference type="InterPro" id="IPR039424">
    <property type="entry name" value="SBP_5"/>
</dbReference>
<gene>
    <name evidence="4" type="ORF">BAU08_21895</name>
</gene>
<dbReference type="PANTHER" id="PTHR30290">
    <property type="entry name" value="PERIPLASMIC BINDING COMPONENT OF ABC TRANSPORTER"/>
    <property type="match status" value="1"/>
</dbReference>
<dbReference type="CDD" id="cd08502">
    <property type="entry name" value="PBP2_NikA_DppA_OppA_like_16"/>
    <property type="match status" value="1"/>
</dbReference>
<dbReference type="Gene3D" id="3.10.105.10">
    <property type="entry name" value="Dipeptide-binding Protein, Domain 3"/>
    <property type="match status" value="1"/>
</dbReference>
<dbReference type="EMBL" id="CP016171">
    <property type="protein sequence ID" value="ANN73652.1"/>
    <property type="molecule type" value="Genomic_DNA"/>
</dbReference>
<accession>A0A193G0X2</accession>
<dbReference type="GO" id="GO:0030288">
    <property type="term" value="C:outer membrane-bounded periplasmic space"/>
    <property type="evidence" value="ECO:0007669"/>
    <property type="project" value="UniProtKB-ARBA"/>
</dbReference>
<evidence type="ECO:0000256" key="1">
    <source>
        <dbReference type="ARBA" id="ARBA00005695"/>
    </source>
</evidence>
<evidence type="ECO:0000313" key="4">
    <source>
        <dbReference type="EMBL" id="ANN73652.1"/>
    </source>
</evidence>
<proteinExistence type="inferred from homology"/>
<dbReference type="PANTHER" id="PTHR30290:SF38">
    <property type="entry name" value="D,D-DIPEPTIDE-BINDING PERIPLASMIC PROTEIN DDPA-RELATED"/>
    <property type="match status" value="1"/>
</dbReference>
<name>A0A193G0X2_9BORD</name>